<dbReference type="AlphaFoldDB" id="A0AAP5I577"/>
<reference evidence="2" key="1">
    <citation type="journal article" date="2021" name="Science">
        <title>Hunting the eagle killer: A cyanobacterial neurotoxin causes vacuolar myelinopathy.</title>
        <authorList>
            <person name="Breinlinger S."/>
            <person name="Phillips T.J."/>
            <person name="Haram B.N."/>
            <person name="Mares J."/>
            <person name="Martinez Yerena J.A."/>
            <person name="Hrouzek P."/>
            <person name="Sobotka R."/>
            <person name="Henderson W.M."/>
            <person name="Schmieder P."/>
            <person name="Williams S.M."/>
            <person name="Lauderdale J.D."/>
            <person name="Wilde H.D."/>
            <person name="Gerrin W."/>
            <person name="Kust A."/>
            <person name="Washington J.W."/>
            <person name="Wagner C."/>
            <person name="Geier B."/>
            <person name="Liebeke M."/>
            <person name="Enke H."/>
            <person name="Niedermeyer T.H.J."/>
            <person name="Wilde S.B."/>
        </authorList>
    </citation>
    <scope>NUCLEOTIDE SEQUENCE [LARGE SCALE GENOMIC DNA]</scope>
    <source>
        <strain evidence="2">Thurmond2011</strain>
    </source>
</reference>
<evidence type="ECO:0000313" key="2">
    <source>
        <dbReference type="Proteomes" id="UP000667802"/>
    </source>
</evidence>
<organism evidence="1 2">
    <name type="scientific">Aetokthonos hydrillicola Thurmond2011</name>
    <dbReference type="NCBI Taxonomy" id="2712845"/>
    <lineage>
        <taxon>Bacteria</taxon>
        <taxon>Bacillati</taxon>
        <taxon>Cyanobacteriota</taxon>
        <taxon>Cyanophyceae</taxon>
        <taxon>Nostocales</taxon>
        <taxon>Hapalosiphonaceae</taxon>
        <taxon>Aetokthonos</taxon>
    </lineage>
</organism>
<dbReference type="EMBL" id="JAALHA020000003">
    <property type="protein sequence ID" value="MDR9894910.1"/>
    <property type="molecule type" value="Genomic_DNA"/>
</dbReference>
<dbReference type="Proteomes" id="UP000667802">
    <property type="component" value="Unassembled WGS sequence"/>
</dbReference>
<evidence type="ECO:0000313" key="1">
    <source>
        <dbReference type="EMBL" id="MDR9894910.1"/>
    </source>
</evidence>
<gene>
    <name evidence="1" type="ORF">G7B40_010070</name>
</gene>
<accession>A0AAP5I577</accession>
<sequence>MAATKCLIGQPVIFNTYPSVALRVSLSARDITNFFHSTQGNLAELDSMEHKLERGLEKKLSDLKTVLRKIVLVKENVSRFGIITNMA</sequence>
<protein>
    <submittedName>
        <fullName evidence="1">Uncharacterized protein</fullName>
    </submittedName>
</protein>
<proteinExistence type="predicted"/>
<dbReference type="RefSeq" id="WP_208341337.1">
    <property type="nucleotide sequence ID" value="NZ_CAWQFN010000863.1"/>
</dbReference>
<keyword evidence="2" id="KW-1185">Reference proteome</keyword>
<name>A0AAP5I577_9CYAN</name>
<comment type="caution">
    <text evidence="1">The sequence shown here is derived from an EMBL/GenBank/DDBJ whole genome shotgun (WGS) entry which is preliminary data.</text>
</comment>